<keyword evidence="3" id="KW-1185">Reference proteome</keyword>
<feature type="transmembrane region" description="Helical" evidence="1">
    <location>
        <begin position="161"/>
        <end position="179"/>
    </location>
</feature>
<dbReference type="Pfam" id="PF13795">
    <property type="entry name" value="HupE_UreJ_2"/>
    <property type="match status" value="1"/>
</dbReference>
<evidence type="ECO:0000313" key="2">
    <source>
        <dbReference type="EMBL" id="WNQ08834.1"/>
    </source>
</evidence>
<gene>
    <name evidence="2" type="ORF">MJA45_14345</name>
</gene>
<keyword evidence="1" id="KW-0472">Membrane</keyword>
<evidence type="ECO:0000313" key="3">
    <source>
        <dbReference type="Proteomes" id="UP001305702"/>
    </source>
</evidence>
<feature type="transmembrane region" description="Helical" evidence="1">
    <location>
        <begin position="71"/>
        <end position="89"/>
    </location>
</feature>
<dbReference type="KEGG" id="paun:MJA45_14345"/>
<dbReference type="InterPro" id="IPR032809">
    <property type="entry name" value="Put_HupE_UreJ"/>
</dbReference>
<accession>A0AA96RFD8</accession>
<name>A0AA96RFD8_9BACL</name>
<keyword evidence="1" id="KW-0812">Transmembrane</keyword>
<protein>
    <submittedName>
        <fullName evidence="2">HupE/UreJ family protein</fullName>
    </submittedName>
</protein>
<feature type="transmembrane region" description="Helical" evidence="1">
    <location>
        <begin position="101"/>
        <end position="119"/>
    </location>
</feature>
<feature type="transmembrane region" description="Helical" evidence="1">
    <location>
        <begin position="125"/>
        <end position="149"/>
    </location>
</feature>
<evidence type="ECO:0000256" key="1">
    <source>
        <dbReference type="SAM" id="Phobius"/>
    </source>
</evidence>
<reference evidence="2 3" key="1">
    <citation type="submission" date="2022-02" db="EMBL/GenBank/DDBJ databases">
        <title>Paenibacillus sp. MBLB1776 Whole Genome Shotgun Sequencing.</title>
        <authorList>
            <person name="Hwang C.Y."/>
            <person name="Cho E.-S."/>
            <person name="Seo M.-J."/>
        </authorList>
    </citation>
    <scope>NUCLEOTIDE SEQUENCE [LARGE SCALE GENOMIC DNA]</scope>
    <source>
        <strain evidence="2 3">MBLB1776</strain>
    </source>
</reference>
<organism evidence="2 3">
    <name type="scientific">Paenibacillus aurantius</name>
    <dbReference type="NCBI Taxonomy" id="2918900"/>
    <lineage>
        <taxon>Bacteria</taxon>
        <taxon>Bacillati</taxon>
        <taxon>Bacillota</taxon>
        <taxon>Bacilli</taxon>
        <taxon>Bacillales</taxon>
        <taxon>Paenibacillaceae</taxon>
        <taxon>Paenibacillus</taxon>
    </lineage>
</organism>
<dbReference type="Proteomes" id="UP001305702">
    <property type="component" value="Chromosome"/>
</dbReference>
<dbReference type="EMBL" id="CP130318">
    <property type="protein sequence ID" value="WNQ08834.1"/>
    <property type="molecule type" value="Genomic_DNA"/>
</dbReference>
<keyword evidence="1" id="KW-1133">Transmembrane helix</keyword>
<dbReference type="AlphaFoldDB" id="A0AA96RFD8"/>
<dbReference type="RefSeq" id="WP_315602601.1">
    <property type="nucleotide sequence ID" value="NZ_CP130318.1"/>
</dbReference>
<sequence>MRVEWSSFWDYVNLGVEHIWTGYDHLLFLLAVMIGTGKPAHYIQILTAFTIGHSLTLALASLDLVSLPSSIIEPLIALSIVVVSLESLFRPALAGRWRLTLPFGLIHGFGFAGVLQGFTSSNFALALFSFNLGVEIGQLAVLLIILPVLHYLLRQTTRKEWFKHALALVTGIFGLVWLVERTIF</sequence>
<proteinExistence type="predicted"/>